<accession>A0ABV4X431</accession>
<proteinExistence type="predicted"/>
<evidence type="ECO:0000313" key="2">
    <source>
        <dbReference type="Proteomes" id="UP001576774"/>
    </source>
</evidence>
<comment type="caution">
    <text evidence="1">The sequence shown here is derived from an EMBL/GenBank/DDBJ whole genome shotgun (WGS) entry which is preliminary data.</text>
</comment>
<reference evidence="1 2" key="1">
    <citation type="submission" date="2024-09" db="EMBL/GenBank/DDBJ databases">
        <title>Floridaenema gen nov. (Aerosakkonemataceae, Aerosakkonematales ord. nov., Cyanobacteria) from benthic tropical and subtropical fresh waters, with the description of four new species.</title>
        <authorList>
            <person name="Moretto J.A."/>
            <person name="Berthold D.E."/>
            <person name="Lefler F.W."/>
            <person name="Huang I.-S."/>
            <person name="Laughinghouse H. IV."/>
        </authorList>
    </citation>
    <scope>NUCLEOTIDE SEQUENCE [LARGE SCALE GENOMIC DNA]</scope>
    <source>
        <strain evidence="1 2">BLCC-F46</strain>
    </source>
</reference>
<sequence>MGEAKRRKNKDPNYGKPKAYMSYYEMPHTNKLVTGGELKRMIRSLKEWAKTHEFYATVVFEHTRRWQKIEKLCFFIGMEKILNHNNKLYNTCSVFVTKSLSENDRNRLIKFYTTSNLEGEPAPPPPLTWQTTKKALDYSQGVYDELLKDSDVDCIHLSDNCAAFYVPSDTELEGLYYVDFYTKLLLQSH</sequence>
<keyword evidence="2" id="KW-1185">Reference proteome</keyword>
<evidence type="ECO:0000313" key="1">
    <source>
        <dbReference type="EMBL" id="MFB2877548.1"/>
    </source>
</evidence>
<dbReference type="RefSeq" id="WP_413270646.1">
    <property type="nucleotide sequence ID" value="NZ_JBHFNQ010000090.1"/>
</dbReference>
<dbReference type="EMBL" id="JBHFNQ010000090">
    <property type="protein sequence ID" value="MFB2877548.1"/>
    <property type="molecule type" value="Genomic_DNA"/>
</dbReference>
<gene>
    <name evidence="1" type="ORF">ACE1CC_11760</name>
</gene>
<organism evidence="1 2">
    <name type="scientific">Floridaenema aerugineum BLCC-F46</name>
    <dbReference type="NCBI Taxonomy" id="3153654"/>
    <lineage>
        <taxon>Bacteria</taxon>
        <taxon>Bacillati</taxon>
        <taxon>Cyanobacteriota</taxon>
        <taxon>Cyanophyceae</taxon>
        <taxon>Oscillatoriophycideae</taxon>
        <taxon>Aerosakkonematales</taxon>
        <taxon>Aerosakkonemataceae</taxon>
        <taxon>Floridanema</taxon>
        <taxon>Floridanema aerugineum</taxon>
    </lineage>
</organism>
<dbReference type="Proteomes" id="UP001576774">
    <property type="component" value="Unassembled WGS sequence"/>
</dbReference>
<name>A0ABV4X431_9CYAN</name>
<protein>
    <submittedName>
        <fullName evidence="1">Uncharacterized protein</fullName>
    </submittedName>
</protein>